<dbReference type="PANTHER" id="PTHR47331:SF1">
    <property type="entry name" value="GAG-LIKE PROTEIN"/>
    <property type="match status" value="1"/>
</dbReference>
<feature type="domain" description="Integrase catalytic" evidence="1">
    <location>
        <begin position="45"/>
        <end position="240"/>
    </location>
</feature>
<dbReference type="InterPro" id="IPR036397">
    <property type="entry name" value="RNaseH_sf"/>
</dbReference>
<name>A0A8U0TPJ3_SALNM</name>
<dbReference type="Pfam" id="PF18701">
    <property type="entry name" value="DUF5641"/>
    <property type="match status" value="1"/>
</dbReference>
<dbReference type="GeneID" id="120023084"/>
<dbReference type="Proteomes" id="UP000808372">
    <property type="component" value="Chromosome 28"/>
</dbReference>
<evidence type="ECO:0000313" key="3">
    <source>
        <dbReference type="RefSeq" id="XP_038822974.1"/>
    </source>
</evidence>
<dbReference type="KEGG" id="snh:120023084"/>
<dbReference type="PROSITE" id="PS50994">
    <property type="entry name" value="INTEGRASE"/>
    <property type="match status" value="1"/>
</dbReference>
<protein>
    <submittedName>
        <fullName evidence="3">Uncharacterized protein LOC120023084</fullName>
    </submittedName>
</protein>
<dbReference type="InterPro" id="IPR001584">
    <property type="entry name" value="Integrase_cat-core"/>
</dbReference>
<proteinExistence type="predicted"/>
<dbReference type="SUPFAM" id="SSF53098">
    <property type="entry name" value="Ribonuclease H-like"/>
    <property type="match status" value="1"/>
</dbReference>
<accession>A0A8U0TPJ3</accession>
<keyword evidence="2" id="KW-1185">Reference proteome</keyword>
<reference evidence="3" key="1">
    <citation type="submission" date="2025-08" db="UniProtKB">
        <authorList>
            <consortium name="RefSeq"/>
        </authorList>
    </citation>
    <scope>IDENTIFICATION</scope>
    <source>
        <tissue evidence="3">White muscle</tissue>
    </source>
</reference>
<dbReference type="GO" id="GO:0003676">
    <property type="term" value="F:nucleic acid binding"/>
    <property type="evidence" value="ECO:0007669"/>
    <property type="project" value="InterPro"/>
</dbReference>
<dbReference type="GO" id="GO:0015074">
    <property type="term" value="P:DNA integration"/>
    <property type="evidence" value="ECO:0007669"/>
    <property type="project" value="InterPro"/>
</dbReference>
<dbReference type="InterPro" id="IPR040676">
    <property type="entry name" value="DUF5641"/>
</dbReference>
<dbReference type="Gene3D" id="3.30.420.10">
    <property type="entry name" value="Ribonuclease H-like superfamily/Ribonuclease H"/>
    <property type="match status" value="1"/>
</dbReference>
<organism evidence="2 3">
    <name type="scientific">Salvelinus namaycush</name>
    <name type="common">Lake trout</name>
    <name type="synonym">Salmo namaycush</name>
    <dbReference type="NCBI Taxonomy" id="8040"/>
    <lineage>
        <taxon>Eukaryota</taxon>
        <taxon>Metazoa</taxon>
        <taxon>Chordata</taxon>
        <taxon>Craniata</taxon>
        <taxon>Vertebrata</taxon>
        <taxon>Euteleostomi</taxon>
        <taxon>Actinopterygii</taxon>
        <taxon>Neopterygii</taxon>
        <taxon>Teleostei</taxon>
        <taxon>Protacanthopterygii</taxon>
        <taxon>Salmoniformes</taxon>
        <taxon>Salmonidae</taxon>
        <taxon>Salmoninae</taxon>
        <taxon>Salvelinus</taxon>
    </lineage>
</organism>
<dbReference type="PANTHER" id="PTHR47331">
    <property type="entry name" value="PHD-TYPE DOMAIN-CONTAINING PROTEIN"/>
    <property type="match status" value="1"/>
</dbReference>
<dbReference type="RefSeq" id="XP_038822974.1">
    <property type="nucleotide sequence ID" value="XM_038967046.1"/>
</dbReference>
<evidence type="ECO:0000259" key="1">
    <source>
        <dbReference type="PROSITE" id="PS50994"/>
    </source>
</evidence>
<evidence type="ECO:0000313" key="2">
    <source>
        <dbReference type="Proteomes" id="UP000808372"/>
    </source>
</evidence>
<gene>
    <name evidence="3" type="primary">LOC120023084</name>
</gene>
<dbReference type="InterPro" id="IPR012337">
    <property type="entry name" value="RNaseH-like_sf"/>
</dbReference>
<sequence length="384" mass="43410">MRRKAWVIQGRKISQKVVDNCLFCKKSRARRCEQVMADLPAERATPAAPFEFTTVDLFGPYLVKDDIKKRVSMKVWGVVFSCMASRAIHADLVNTMSTESFLMAYQRFTAIRGHPRKIWSDPGTNFIGAKPVLRELYQFLDAQNRTSIEEISAQKGTKWEWTIHPADSPHRNGAAEAAVRILKKALQSLGNNTGLSYSELQTTLQLAANLANECPIDARVQSHEESVQYVSPNTLLLGRASPSGEIRTFDFANYPYKRLREMQNQVNKFWRSWSQLAGPNLFLRSKWHTSYRNVAVGDIVWLCDQNAVRGQFKLGRVVSVNPDAKGIVRDVNVKVVQSSCLPVTKPALNRPSAKVLKEATQTTVLHRDVRRLVVLLPVEDQTRS</sequence>
<dbReference type="AlphaFoldDB" id="A0A8U0TPJ3"/>